<proteinExistence type="predicted"/>
<accession>C7N808</accession>
<protein>
    <recommendedName>
        <fullName evidence="4">Replication protein</fullName>
    </recommendedName>
</protein>
<dbReference type="AlphaFoldDB" id="C7N808"/>
<dbReference type="Proteomes" id="UP000002026">
    <property type="component" value="Chromosome"/>
</dbReference>
<evidence type="ECO:0000313" key="3">
    <source>
        <dbReference type="Proteomes" id="UP000002026"/>
    </source>
</evidence>
<dbReference type="EMBL" id="CP001684">
    <property type="protein sequence ID" value="ACV23043.1"/>
    <property type="molecule type" value="Genomic_DNA"/>
</dbReference>
<dbReference type="HOGENOM" id="CLU_572235_0_0_11"/>
<organism evidence="2 3">
    <name type="scientific">Slackia heliotrinireducens (strain ATCC 29202 / DSM 20476 / NCTC 11029 / RHS 1)</name>
    <name type="common">Peptococcus heliotrinreducens</name>
    <dbReference type="NCBI Taxonomy" id="471855"/>
    <lineage>
        <taxon>Bacteria</taxon>
        <taxon>Bacillati</taxon>
        <taxon>Actinomycetota</taxon>
        <taxon>Coriobacteriia</taxon>
        <taxon>Eggerthellales</taxon>
        <taxon>Eggerthellaceae</taxon>
        <taxon>Slackia</taxon>
    </lineage>
</organism>
<feature type="compositionally biased region" description="Basic and acidic residues" evidence="1">
    <location>
        <begin position="455"/>
        <end position="471"/>
    </location>
</feature>
<evidence type="ECO:0008006" key="4">
    <source>
        <dbReference type="Google" id="ProtNLM"/>
    </source>
</evidence>
<gene>
    <name evidence="2" type="ordered locus">Shel_20300</name>
</gene>
<evidence type="ECO:0000313" key="2">
    <source>
        <dbReference type="EMBL" id="ACV23043.1"/>
    </source>
</evidence>
<dbReference type="KEGG" id="shi:Shel_20300"/>
<name>C7N808_SLAHD</name>
<reference evidence="2 3" key="1">
    <citation type="journal article" date="2009" name="Stand. Genomic Sci.">
        <title>Complete genome sequence of Slackia heliotrinireducens type strain (RHS 1).</title>
        <authorList>
            <person name="Pukall R."/>
            <person name="Lapidus A."/>
            <person name="Nolan M."/>
            <person name="Copeland A."/>
            <person name="Glavina Del Rio T."/>
            <person name="Lucas S."/>
            <person name="Chen F."/>
            <person name="Tice H."/>
            <person name="Cheng J.F."/>
            <person name="Chertkov O."/>
            <person name="Bruce D."/>
            <person name="Goodwin L."/>
            <person name="Kuske C."/>
            <person name="Brettin T."/>
            <person name="Detter J.C."/>
            <person name="Han C."/>
            <person name="Pitluck S."/>
            <person name="Pati A."/>
            <person name="Mavrommatis K."/>
            <person name="Ivanova N."/>
            <person name="Ovchinnikova G."/>
            <person name="Chen A."/>
            <person name="Palaniappan K."/>
            <person name="Schneider S."/>
            <person name="Rohde M."/>
            <person name="Chain P."/>
            <person name="D'haeseleer P."/>
            <person name="Goker M."/>
            <person name="Bristow J."/>
            <person name="Eisen J.A."/>
            <person name="Markowitz V."/>
            <person name="Kyrpides N.C."/>
            <person name="Klenk H.P."/>
            <person name="Hugenholtz P."/>
        </authorList>
    </citation>
    <scope>NUCLEOTIDE SEQUENCE [LARGE SCALE GENOMIC DNA]</scope>
    <source>
        <strain evidence="3">ATCC 29202 / DSM 20476 / NCTC 11029 / RHS 1</strain>
    </source>
</reference>
<keyword evidence="3" id="KW-1185">Reference proteome</keyword>
<evidence type="ECO:0000256" key="1">
    <source>
        <dbReference type="SAM" id="MobiDB-lite"/>
    </source>
</evidence>
<feature type="region of interest" description="Disordered" evidence="1">
    <location>
        <begin position="455"/>
        <end position="477"/>
    </location>
</feature>
<sequence>MDGTILFVTITIPHFYVDSLASEFEILAKVRKYLKSQRRWKNILRKLGYIGAVSAKDVTEGTKNGWHAHYHEILYLKNALTDDDIKELNDILFEFFDKGLERYGWYDTTPKHSRLDPQRITIERAGDANKVAAYVTKSVGGSIMGAVDEVVFSAGNTKKAAEKHYTPFQLAELAYEKNDKRAEERFIEYAKTTKGMHRIQFTPGLFEAVGVAETEEHVDVPVAYMNTSTYLDIIDKNPNALEHVMTHIMAGNYSKAAASINCVAYVRRKALSFTLADSSGEYPPIEYGELLDMDDPHKYENAGYDIDAFEDLIPDSWDDPDLRINKISDVGVVSFVRARRDEVPGTIYGNQKIIGRTNTRPYGVKLAHCYERYRADNGAYSTPLPASGIYVDADTVDGQTGIVDFEDTFNGQVRHSTCCFVDSSADDDPDCVPYNDIAAWQSDQDLRWEKKKLERRERMNNHKTQTQDKDVPIGTID</sequence>